<gene>
    <name evidence="2" type="ORF">R1flu_015881</name>
</gene>
<dbReference type="InterPro" id="IPR052370">
    <property type="entry name" value="Meta-cleavage_hydrolase"/>
</dbReference>
<dbReference type="InterPro" id="IPR000639">
    <property type="entry name" value="Epox_hydrolase-like"/>
</dbReference>
<feature type="domain" description="AB hydrolase-1" evidence="1">
    <location>
        <begin position="61"/>
        <end position="169"/>
    </location>
</feature>
<dbReference type="PANTHER" id="PTHR43139">
    <property type="entry name" value="SI:DKEY-122A22.2"/>
    <property type="match status" value="1"/>
</dbReference>
<feature type="domain" description="AB hydrolase-1" evidence="1">
    <location>
        <begin position="243"/>
        <end position="296"/>
    </location>
</feature>
<dbReference type="AlphaFoldDB" id="A0ABD1YL26"/>
<name>A0ABD1YL26_9MARC</name>
<dbReference type="EMBL" id="JBHFFA010000004">
    <property type="protein sequence ID" value="KAL2631195.1"/>
    <property type="molecule type" value="Genomic_DNA"/>
</dbReference>
<evidence type="ECO:0000313" key="3">
    <source>
        <dbReference type="Proteomes" id="UP001605036"/>
    </source>
</evidence>
<dbReference type="Pfam" id="PF00561">
    <property type="entry name" value="Abhydrolase_1"/>
    <property type="match status" value="2"/>
</dbReference>
<accession>A0ABD1YL26</accession>
<sequence length="309" mass="35401">MTMGPCLPCSWVKWKVKLVEMHYRRLGMGPKLIEIDNGETVINCWIPLENTKDVESTVQKPALLLLQGFGMNGFLGWENQTHAFVKDFRVYVPDLLFFGKSYTKSSGRSEIFQAECVKKMLDVLKVDECHILGTSYGGMVAYRLASLYPKMVNKVVIASSGVMMNHTTNDRLKELCKIDSVNEILVPKDLAHMRLGMSTATVWKIWAIPSFVLQDLYDWFYQDGHKEKEELVDCMIIGSIDAPPLPKITQETLILWGTRDRIFDPELAVQLKKHLGDKAEMHMIKGCGHVPQIERPREFNKHVLQFLLR</sequence>
<dbReference type="PRINTS" id="PR00412">
    <property type="entry name" value="EPOXHYDRLASE"/>
</dbReference>
<protein>
    <recommendedName>
        <fullName evidence="1">AB hydrolase-1 domain-containing protein</fullName>
    </recommendedName>
</protein>
<dbReference type="InterPro" id="IPR000073">
    <property type="entry name" value="AB_hydrolase_1"/>
</dbReference>
<evidence type="ECO:0000313" key="2">
    <source>
        <dbReference type="EMBL" id="KAL2631195.1"/>
    </source>
</evidence>
<keyword evidence="3" id="KW-1185">Reference proteome</keyword>
<dbReference type="InterPro" id="IPR029058">
    <property type="entry name" value="AB_hydrolase_fold"/>
</dbReference>
<evidence type="ECO:0000259" key="1">
    <source>
        <dbReference type="Pfam" id="PF00561"/>
    </source>
</evidence>
<dbReference type="Proteomes" id="UP001605036">
    <property type="component" value="Unassembled WGS sequence"/>
</dbReference>
<reference evidence="2 3" key="1">
    <citation type="submission" date="2024-09" db="EMBL/GenBank/DDBJ databases">
        <title>Chromosome-scale assembly of Riccia fluitans.</title>
        <authorList>
            <person name="Paukszto L."/>
            <person name="Sawicki J."/>
            <person name="Karawczyk K."/>
            <person name="Piernik-Szablinska J."/>
            <person name="Szczecinska M."/>
            <person name="Mazdziarz M."/>
        </authorList>
    </citation>
    <scope>NUCLEOTIDE SEQUENCE [LARGE SCALE GENOMIC DNA]</scope>
    <source>
        <strain evidence="2">Rf_01</strain>
        <tissue evidence="2">Aerial parts of the thallus</tissue>
    </source>
</reference>
<dbReference type="SUPFAM" id="SSF53474">
    <property type="entry name" value="alpha/beta-Hydrolases"/>
    <property type="match status" value="1"/>
</dbReference>
<dbReference type="PANTHER" id="PTHR43139:SF52">
    <property type="entry name" value="SI:DKEY-122A22.2"/>
    <property type="match status" value="1"/>
</dbReference>
<dbReference type="Gene3D" id="3.40.50.1820">
    <property type="entry name" value="alpha/beta hydrolase"/>
    <property type="match status" value="1"/>
</dbReference>
<organism evidence="2 3">
    <name type="scientific">Riccia fluitans</name>
    <dbReference type="NCBI Taxonomy" id="41844"/>
    <lineage>
        <taxon>Eukaryota</taxon>
        <taxon>Viridiplantae</taxon>
        <taxon>Streptophyta</taxon>
        <taxon>Embryophyta</taxon>
        <taxon>Marchantiophyta</taxon>
        <taxon>Marchantiopsida</taxon>
        <taxon>Marchantiidae</taxon>
        <taxon>Marchantiales</taxon>
        <taxon>Ricciaceae</taxon>
        <taxon>Riccia</taxon>
    </lineage>
</organism>
<dbReference type="PRINTS" id="PR00111">
    <property type="entry name" value="ABHYDROLASE"/>
</dbReference>
<comment type="caution">
    <text evidence="2">The sequence shown here is derived from an EMBL/GenBank/DDBJ whole genome shotgun (WGS) entry which is preliminary data.</text>
</comment>
<proteinExistence type="predicted"/>